<accession>A0RUL4</accession>
<dbReference type="EMBL" id="DP000238">
    <property type="protein sequence ID" value="ABK77031.1"/>
    <property type="molecule type" value="Genomic_DNA"/>
</dbReference>
<name>A0RUL4_CENSY</name>
<reference evidence="1 2" key="1">
    <citation type="journal article" date="2006" name="Proc. Natl. Acad. Sci. U.S.A.">
        <title>Genomic analysis of the uncultivated marine crenarchaeote Cenarchaeum symbiosum.</title>
        <authorList>
            <person name="Hallam S.J."/>
            <person name="Konstantinidis K.T."/>
            <person name="Putnam N."/>
            <person name="Schleper C."/>
            <person name="Watanabe Y."/>
            <person name="Sugahara J."/>
            <person name="Preston C."/>
            <person name="de la Torre J."/>
            <person name="Richardson P.M."/>
            <person name="DeLong E.F."/>
        </authorList>
    </citation>
    <scope>NUCLEOTIDE SEQUENCE [LARGE SCALE GENOMIC DNA]</scope>
    <source>
        <strain evidence="2">A</strain>
    </source>
</reference>
<dbReference type="KEGG" id="csy:CENSYa_0395"/>
<keyword evidence="2" id="KW-1185">Reference proteome</keyword>
<protein>
    <submittedName>
        <fullName evidence="1">Uncharacterized protein</fullName>
    </submittedName>
</protein>
<dbReference type="AlphaFoldDB" id="A0RUL4"/>
<proteinExistence type="predicted"/>
<dbReference type="HOGENOM" id="CLU_2519599_0_0_2"/>
<evidence type="ECO:0000313" key="1">
    <source>
        <dbReference type="EMBL" id="ABK77031.1"/>
    </source>
</evidence>
<gene>
    <name evidence="1" type="ordered locus">CENSYa_0395</name>
</gene>
<organism evidence="1 2">
    <name type="scientific">Cenarchaeum symbiosum (strain A)</name>
    <dbReference type="NCBI Taxonomy" id="414004"/>
    <lineage>
        <taxon>Archaea</taxon>
        <taxon>Nitrososphaerota</taxon>
        <taxon>Candidatus Cenarchaeales</taxon>
        <taxon>Candidatus Cenarchaeaceae</taxon>
        <taxon>Candidatus Cenarchaeum</taxon>
    </lineage>
</organism>
<dbReference type="STRING" id="414004.CENSYa_0395"/>
<evidence type="ECO:0000313" key="2">
    <source>
        <dbReference type="Proteomes" id="UP000000758"/>
    </source>
</evidence>
<dbReference type="EnsemblBacteria" id="ABK77031">
    <property type="protein sequence ID" value="ABK77031"/>
    <property type="gene ID" value="CENSYa_0395"/>
</dbReference>
<sequence>MLIGDPRCRKCRLGGWKWERWHEYTVFDRQRRAGGPYWRILRARDTSLQEIWEISSDSAHVYSPEMVITWRIQRGSESLGSDLC</sequence>
<dbReference type="Proteomes" id="UP000000758">
    <property type="component" value="Chromosome"/>
</dbReference>